<evidence type="ECO:0000313" key="1">
    <source>
        <dbReference type="EMBL" id="GGP10688.1"/>
    </source>
</evidence>
<name>A0A918E7G1_9ACTN</name>
<reference evidence="1" key="1">
    <citation type="journal article" date="2014" name="Int. J. Syst. Evol. Microbiol.">
        <title>Complete genome sequence of Corynebacterium casei LMG S-19264T (=DSM 44701T), isolated from a smear-ripened cheese.</title>
        <authorList>
            <consortium name="US DOE Joint Genome Institute (JGI-PGF)"/>
            <person name="Walter F."/>
            <person name="Albersmeier A."/>
            <person name="Kalinowski J."/>
            <person name="Ruckert C."/>
        </authorList>
    </citation>
    <scope>NUCLEOTIDE SEQUENCE</scope>
    <source>
        <strain evidence="1">CGMCC 4.7430</strain>
    </source>
</reference>
<dbReference type="AlphaFoldDB" id="A0A918E7G1"/>
<protein>
    <submittedName>
        <fullName evidence="1">Uncharacterized protein</fullName>
    </submittedName>
</protein>
<organism evidence="1 2">
    <name type="scientific">Nonomuraea glycinis</name>
    <dbReference type="NCBI Taxonomy" id="2047744"/>
    <lineage>
        <taxon>Bacteria</taxon>
        <taxon>Bacillati</taxon>
        <taxon>Actinomycetota</taxon>
        <taxon>Actinomycetes</taxon>
        <taxon>Streptosporangiales</taxon>
        <taxon>Streptosporangiaceae</taxon>
        <taxon>Nonomuraea</taxon>
    </lineage>
</organism>
<comment type="caution">
    <text evidence="1">The sequence shown here is derived from an EMBL/GenBank/DDBJ whole genome shotgun (WGS) entry which is preliminary data.</text>
</comment>
<proteinExistence type="predicted"/>
<keyword evidence="2" id="KW-1185">Reference proteome</keyword>
<reference evidence="1" key="2">
    <citation type="submission" date="2020-09" db="EMBL/GenBank/DDBJ databases">
        <authorList>
            <person name="Sun Q."/>
            <person name="Zhou Y."/>
        </authorList>
    </citation>
    <scope>NUCLEOTIDE SEQUENCE</scope>
    <source>
        <strain evidence="1">CGMCC 4.7430</strain>
    </source>
</reference>
<dbReference type="Proteomes" id="UP000660745">
    <property type="component" value="Unassembled WGS sequence"/>
</dbReference>
<sequence>MRRLAAVILVLSLTACDSTTPKTPVVRPSNAPITQPGPSFACGTVPVRIREMPDGAAKSATFRQVRSLTERLKVKGQIWDMGDERLYVGVVCGVRSPERFASLVTRAGLVMHQGKPALHWQTRGGVRHFMWLERPGTAVYIAATPGIAGQIAKVAASVE</sequence>
<gene>
    <name evidence="1" type="ORF">GCM10012278_51320</name>
</gene>
<dbReference type="EMBL" id="BMNK01000009">
    <property type="protein sequence ID" value="GGP10688.1"/>
    <property type="molecule type" value="Genomic_DNA"/>
</dbReference>
<evidence type="ECO:0000313" key="2">
    <source>
        <dbReference type="Proteomes" id="UP000660745"/>
    </source>
</evidence>
<dbReference type="RefSeq" id="WP_189141261.1">
    <property type="nucleotide sequence ID" value="NZ_BMNK01000009.1"/>
</dbReference>
<dbReference type="PROSITE" id="PS51257">
    <property type="entry name" value="PROKAR_LIPOPROTEIN"/>
    <property type="match status" value="1"/>
</dbReference>
<accession>A0A918E7G1</accession>